<dbReference type="Pfam" id="PF13088">
    <property type="entry name" value="BNR_2"/>
    <property type="match status" value="1"/>
</dbReference>
<evidence type="ECO:0000259" key="5">
    <source>
        <dbReference type="Pfam" id="PF13088"/>
    </source>
</evidence>
<dbReference type="InterPro" id="IPR026856">
    <property type="entry name" value="Sialidase_fam"/>
</dbReference>
<dbReference type="Proteomes" id="UP000199440">
    <property type="component" value="Unassembled WGS sequence"/>
</dbReference>
<dbReference type="GO" id="GO:0016020">
    <property type="term" value="C:membrane"/>
    <property type="evidence" value="ECO:0007669"/>
    <property type="project" value="TreeGrafter"/>
</dbReference>
<feature type="domain" description="Sialidase" evidence="5">
    <location>
        <begin position="60"/>
        <end position="349"/>
    </location>
</feature>
<evidence type="ECO:0000256" key="4">
    <source>
        <dbReference type="SAM" id="SignalP"/>
    </source>
</evidence>
<name>A0A1G9VDE0_9FLAO</name>
<dbReference type="PANTHER" id="PTHR10628">
    <property type="entry name" value="SIALIDASE"/>
    <property type="match status" value="1"/>
</dbReference>
<feature type="signal peptide" evidence="4">
    <location>
        <begin position="1"/>
        <end position="22"/>
    </location>
</feature>
<comment type="catalytic activity">
    <reaction evidence="1">
        <text>Hydrolysis of alpha-(2-&gt;3)-, alpha-(2-&gt;6)-, alpha-(2-&gt;8)- glycosidic linkages of terminal sialic acid residues in oligosaccharides, glycoproteins, glycolipids, colominic acid and synthetic substrates.</text>
        <dbReference type="EC" id="3.2.1.18"/>
    </reaction>
</comment>
<dbReference type="OrthoDB" id="7294637at2"/>
<dbReference type="CDD" id="cd15482">
    <property type="entry name" value="Sialidase_non-viral"/>
    <property type="match status" value="1"/>
</dbReference>
<dbReference type="GO" id="GO:0009313">
    <property type="term" value="P:oligosaccharide catabolic process"/>
    <property type="evidence" value="ECO:0007669"/>
    <property type="project" value="TreeGrafter"/>
</dbReference>
<dbReference type="STRING" id="192904.SAMN04488514_11339"/>
<dbReference type="RefSeq" id="WP_089893641.1">
    <property type="nucleotide sequence ID" value="NZ_FNGV01000013.1"/>
</dbReference>
<feature type="chain" id="PRO_5011753295" description="exo-alpha-sialidase" evidence="4">
    <location>
        <begin position="23"/>
        <end position="382"/>
    </location>
</feature>
<proteinExistence type="inferred from homology"/>
<gene>
    <name evidence="6" type="ORF">SAMN04488514_11339</name>
</gene>
<dbReference type="PANTHER" id="PTHR10628:SF30">
    <property type="entry name" value="EXO-ALPHA-SIALIDASE"/>
    <property type="match status" value="1"/>
</dbReference>
<dbReference type="GO" id="GO:0006689">
    <property type="term" value="P:ganglioside catabolic process"/>
    <property type="evidence" value="ECO:0007669"/>
    <property type="project" value="TreeGrafter"/>
</dbReference>
<comment type="similarity">
    <text evidence="2">Belongs to the glycosyl hydrolase 33 family.</text>
</comment>
<dbReference type="EC" id="3.2.1.18" evidence="3"/>
<dbReference type="SUPFAM" id="SSF50939">
    <property type="entry name" value="Sialidases"/>
    <property type="match status" value="1"/>
</dbReference>
<evidence type="ECO:0000256" key="3">
    <source>
        <dbReference type="ARBA" id="ARBA00012733"/>
    </source>
</evidence>
<evidence type="ECO:0000256" key="1">
    <source>
        <dbReference type="ARBA" id="ARBA00000427"/>
    </source>
</evidence>
<reference evidence="6 7" key="1">
    <citation type="submission" date="2016-10" db="EMBL/GenBank/DDBJ databases">
        <authorList>
            <person name="de Groot N.N."/>
        </authorList>
    </citation>
    <scope>NUCLEOTIDE SEQUENCE [LARGE SCALE GENOMIC DNA]</scope>
    <source>
        <strain evidence="6 7">DSM 19886</strain>
    </source>
</reference>
<keyword evidence="7" id="KW-1185">Reference proteome</keyword>
<dbReference type="InterPro" id="IPR011040">
    <property type="entry name" value="Sialidase"/>
</dbReference>
<sequence>MIHFDRNALLLLLSIFITSLNAQTGVNNPIESKELNYIFEGNQEGYECFRIPAVVKTNKGTLLAFAEGRKNGCSDTGNIDLVLKRSVDHGKTWSNLQVVWDDKDNTCGNPSPVVDVSTGTIFLLSTWNLGTDHESEIIKQTSQDTRRVFVLKSKNDGKRWSKPEDITAEVKLPNWTWYATGPGSGIQITGGKYKNRLMIASDHIEAKTNKYFSHVIYSDDHGKTWQLGGTTPNDQVNECEVVELSDHSLMLNMRNYNRNKNMRQLAYSYDGGNSWENMGHHDELIEPICQASILRHKSLGKVNIFFLNPANAKKRVNMTLRMSDDDGKTWGQSRQIFAGPSAYSDLTPIDDENIGLFYEAGHKSPYEGIAWEILNVRNGLEN</sequence>
<dbReference type="GO" id="GO:0004308">
    <property type="term" value="F:exo-alpha-sialidase activity"/>
    <property type="evidence" value="ECO:0007669"/>
    <property type="project" value="UniProtKB-EC"/>
</dbReference>
<dbReference type="GO" id="GO:0005737">
    <property type="term" value="C:cytoplasm"/>
    <property type="evidence" value="ECO:0007669"/>
    <property type="project" value="TreeGrafter"/>
</dbReference>
<dbReference type="Gene3D" id="2.120.10.10">
    <property type="match status" value="1"/>
</dbReference>
<protein>
    <recommendedName>
        <fullName evidence="3">exo-alpha-sialidase</fullName>
        <ecNumber evidence="3">3.2.1.18</ecNumber>
    </recommendedName>
</protein>
<organism evidence="6 7">
    <name type="scientific">Kriegella aquimaris</name>
    <dbReference type="NCBI Taxonomy" id="192904"/>
    <lineage>
        <taxon>Bacteria</taxon>
        <taxon>Pseudomonadati</taxon>
        <taxon>Bacteroidota</taxon>
        <taxon>Flavobacteriia</taxon>
        <taxon>Flavobacteriales</taxon>
        <taxon>Flavobacteriaceae</taxon>
        <taxon>Kriegella</taxon>
    </lineage>
</organism>
<evidence type="ECO:0000313" key="6">
    <source>
        <dbReference type="EMBL" id="SDM70100.1"/>
    </source>
</evidence>
<evidence type="ECO:0000313" key="7">
    <source>
        <dbReference type="Proteomes" id="UP000199440"/>
    </source>
</evidence>
<keyword evidence="4" id="KW-0732">Signal</keyword>
<dbReference type="InterPro" id="IPR036278">
    <property type="entry name" value="Sialidase_sf"/>
</dbReference>
<dbReference type="EMBL" id="FNGV01000013">
    <property type="protein sequence ID" value="SDM70100.1"/>
    <property type="molecule type" value="Genomic_DNA"/>
</dbReference>
<accession>A0A1G9VDE0</accession>
<dbReference type="AlphaFoldDB" id="A0A1G9VDE0"/>
<evidence type="ECO:0000256" key="2">
    <source>
        <dbReference type="ARBA" id="ARBA00009348"/>
    </source>
</evidence>